<dbReference type="InterPro" id="IPR020476">
    <property type="entry name" value="Nudix_hydrolase"/>
</dbReference>
<organism evidence="4 5">
    <name type="scientific">Nonomuraea antimicrobica</name>
    <dbReference type="NCBI Taxonomy" id="561173"/>
    <lineage>
        <taxon>Bacteria</taxon>
        <taxon>Bacillati</taxon>
        <taxon>Actinomycetota</taxon>
        <taxon>Actinomycetes</taxon>
        <taxon>Streptosporangiales</taxon>
        <taxon>Streptosporangiaceae</taxon>
        <taxon>Nonomuraea</taxon>
    </lineage>
</organism>
<dbReference type="RefSeq" id="WP_344887730.1">
    <property type="nucleotide sequence ID" value="NZ_BAAAZP010000141.1"/>
</dbReference>
<accession>A0ABP7CPY9</accession>
<dbReference type="PROSITE" id="PS51462">
    <property type="entry name" value="NUDIX"/>
    <property type="match status" value="1"/>
</dbReference>
<evidence type="ECO:0000313" key="5">
    <source>
        <dbReference type="Proteomes" id="UP001500902"/>
    </source>
</evidence>
<proteinExistence type="predicted"/>
<dbReference type="Proteomes" id="UP001500902">
    <property type="component" value="Unassembled WGS sequence"/>
</dbReference>
<name>A0ABP7CPY9_9ACTN</name>
<dbReference type="InterPro" id="IPR000086">
    <property type="entry name" value="NUDIX_hydrolase_dom"/>
</dbReference>
<feature type="domain" description="Nudix hydrolase" evidence="3">
    <location>
        <begin position="35"/>
        <end position="168"/>
    </location>
</feature>
<dbReference type="SUPFAM" id="SSF55811">
    <property type="entry name" value="Nudix"/>
    <property type="match status" value="1"/>
</dbReference>
<evidence type="ECO:0000259" key="3">
    <source>
        <dbReference type="PROSITE" id="PS51462"/>
    </source>
</evidence>
<keyword evidence="5" id="KW-1185">Reference proteome</keyword>
<evidence type="ECO:0000256" key="2">
    <source>
        <dbReference type="ARBA" id="ARBA00022801"/>
    </source>
</evidence>
<gene>
    <name evidence="4" type="ORF">GCM10022224_070040</name>
</gene>
<dbReference type="PANTHER" id="PTHR43046:SF14">
    <property type="entry name" value="MUTT_NUDIX FAMILY PROTEIN"/>
    <property type="match status" value="1"/>
</dbReference>
<keyword evidence="2 4" id="KW-0378">Hydrolase</keyword>
<comment type="cofactor">
    <cofactor evidence="1">
        <name>Mg(2+)</name>
        <dbReference type="ChEBI" id="CHEBI:18420"/>
    </cofactor>
</comment>
<dbReference type="GO" id="GO:0016787">
    <property type="term" value="F:hydrolase activity"/>
    <property type="evidence" value="ECO:0007669"/>
    <property type="project" value="UniProtKB-KW"/>
</dbReference>
<dbReference type="PANTHER" id="PTHR43046">
    <property type="entry name" value="GDP-MANNOSE MANNOSYL HYDROLASE"/>
    <property type="match status" value="1"/>
</dbReference>
<dbReference type="Gene3D" id="3.90.79.10">
    <property type="entry name" value="Nucleoside Triphosphate Pyrophosphohydrolase"/>
    <property type="match status" value="1"/>
</dbReference>
<comment type="caution">
    <text evidence="4">The sequence shown here is derived from an EMBL/GenBank/DDBJ whole genome shotgun (WGS) entry which is preliminary data.</text>
</comment>
<evidence type="ECO:0000256" key="1">
    <source>
        <dbReference type="ARBA" id="ARBA00001946"/>
    </source>
</evidence>
<dbReference type="PRINTS" id="PR00502">
    <property type="entry name" value="NUDIXFAMILY"/>
</dbReference>
<protein>
    <submittedName>
        <fullName evidence="4">NUDIX hydrolase</fullName>
    </submittedName>
</protein>
<dbReference type="InterPro" id="IPR015797">
    <property type="entry name" value="NUDIX_hydrolase-like_dom_sf"/>
</dbReference>
<dbReference type="EMBL" id="BAAAZP010000141">
    <property type="protein sequence ID" value="GAA3694449.1"/>
    <property type="molecule type" value="Genomic_DNA"/>
</dbReference>
<sequence length="181" mass="19803">MRRSERLLYAANGVDLRVADVELTGGGREERPFIRTPRAAGAVVFHGGRVLLLWRHSPITDTWGWEIPLGEIEPGEEPEEAAARHVAERTGWHTGPLLPLIRTRPAGDVADCEHLVFVAHHPTYPGAVPPDDEPEGDGERAGWVPMLRVQGLIEEQAITSATTSAALLHFLADLLQARASH</sequence>
<evidence type="ECO:0000313" key="4">
    <source>
        <dbReference type="EMBL" id="GAA3694449.1"/>
    </source>
</evidence>
<reference evidence="5" key="1">
    <citation type="journal article" date="2019" name="Int. J. Syst. Evol. Microbiol.">
        <title>The Global Catalogue of Microorganisms (GCM) 10K type strain sequencing project: providing services to taxonomists for standard genome sequencing and annotation.</title>
        <authorList>
            <consortium name="The Broad Institute Genomics Platform"/>
            <consortium name="The Broad Institute Genome Sequencing Center for Infectious Disease"/>
            <person name="Wu L."/>
            <person name="Ma J."/>
        </authorList>
    </citation>
    <scope>NUCLEOTIDE SEQUENCE [LARGE SCALE GENOMIC DNA]</scope>
    <source>
        <strain evidence="5">JCM 16904</strain>
    </source>
</reference>
<dbReference type="Pfam" id="PF00293">
    <property type="entry name" value="NUDIX"/>
    <property type="match status" value="1"/>
</dbReference>